<proteinExistence type="predicted"/>
<comment type="caution">
    <text evidence="1">The sequence shown here is derived from an EMBL/GenBank/DDBJ whole genome shotgun (WGS) entry which is preliminary data.</text>
</comment>
<dbReference type="AlphaFoldDB" id="A0A2J6X948"/>
<evidence type="ECO:0008006" key="3">
    <source>
        <dbReference type="Google" id="ProtNLM"/>
    </source>
</evidence>
<gene>
    <name evidence="1" type="ORF">C0175_01055</name>
</gene>
<dbReference type="EMBL" id="PNIX01000061">
    <property type="protein sequence ID" value="PMP83868.1"/>
    <property type="molecule type" value="Genomic_DNA"/>
</dbReference>
<accession>A0A2J6X948</accession>
<organism evidence="1 2">
    <name type="scientific">Caldisericum exile</name>
    <dbReference type="NCBI Taxonomy" id="693075"/>
    <lineage>
        <taxon>Bacteria</taxon>
        <taxon>Pseudomonadati</taxon>
        <taxon>Caldisericota/Cryosericota group</taxon>
        <taxon>Caldisericota</taxon>
        <taxon>Caldisericia</taxon>
        <taxon>Caldisericales</taxon>
        <taxon>Caldisericaceae</taxon>
        <taxon>Caldisericum</taxon>
    </lineage>
</organism>
<evidence type="ECO:0000313" key="1">
    <source>
        <dbReference type="EMBL" id="PMP83868.1"/>
    </source>
</evidence>
<dbReference type="Proteomes" id="UP000236910">
    <property type="component" value="Unassembled WGS sequence"/>
</dbReference>
<name>A0A2J6X948_9BACT</name>
<protein>
    <recommendedName>
        <fullName evidence="3">TIGR02556 family CRISPR-associated protein</fullName>
    </recommendedName>
</protein>
<reference evidence="1 2" key="1">
    <citation type="submission" date="2018-01" db="EMBL/GenBank/DDBJ databases">
        <title>Metagenomic assembled genomes from two thermal pools in the Uzon Caldera, Kamchatka, Russia.</title>
        <authorList>
            <person name="Wilkins L."/>
            <person name="Ettinger C."/>
        </authorList>
    </citation>
    <scope>NUCLEOTIDE SEQUENCE [LARGE SCALE GENOMIC DNA]</scope>
    <source>
        <strain evidence="1">ARK-10</strain>
    </source>
</reference>
<dbReference type="Pfam" id="PF09484">
    <property type="entry name" value="Cas_TM1802"/>
    <property type="match status" value="1"/>
</dbReference>
<dbReference type="InterPro" id="IPR013389">
    <property type="entry name" value="CRISPR-assoc_prot_Cas8b"/>
</dbReference>
<evidence type="ECO:0000313" key="2">
    <source>
        <dbReference type="Proteomes" id="UP000236910"/>
    </source>
</evidence>
<sequence length="487" mass="55851">MGFLNAVYDLGNKQLSGIESFLQLPLQPGGKEIRVYLKADNFDEKPLKILSVSKVDTVDFMSGEQDTEKWKLKYLYRDPVGPNASWKFTPIIKIGKPKKNYQNNYEDFAGHKDKNGKAISWREDTKSYFFKLKNKTLIDYEESGYFAAGSVDAIMNGLENQVGNIIEKFTENAPYMIVLGIDDGGHFLYPGDIPIFVDYFKEKFDNRNRNLGSNKSKGNKRCAMCGKEAESTVNLNEIFNFATFDKKSFLPALDENAHSKVFPICKDCFAMLSSGRERLDREFLDQKTLPGTNIWCIPEIIGPDLAENQKIINQFRNFIQKNDAVQSEKAMFDGLAEFMNANLVFHFVFWEKPKGKAAQELVHLMIEDVPPTRLRRIEKIWEKSLKIVESKKGERLSSAIKTIYFTLNNLGKDDNERKVLKDIIVKTIGKILNGEKVNVESIKLIFVQKFSQLLHPSKEQKINPYSEIKDMFLVIDFLSSLNEEVNK</sequence>